<keyword evidence="2" id="KW-1185">Reference proteome</keyword>
<gene>
    <name evidence="1" type="ORF">R3P38DRAFT_3182492</name>
</gene>
<evidence type="ECO:0000313" key="1">
    <source>
        <dbReference type="EMBL" id="KAK7038410.1"/>
    </source>
</evidence>
<protein>
    <recommendedName>
        <fullName evidence="3">F-box domain-containing protein</fullName>
    </recommendedName>
</protein>
<evidence type="ECO:0008006" key="3">
    <source>
        <dbReference type="Google" id="ProtNLM"/>
    </source>
</evidence>
<proteinExistence type="predicted"/>
<accession>A0AAW0CK52</accession>
<organism evidence="1 2">
    <name type="scientific">Favolaschia claudopus</name>
    <dbReference type="NCBI Taxonomy" id="2862362"/>
    <lineage>
        <taxon>Eukaryota</taxon>
        <taxon>Fungi</taxon>
        <taxon>Dikarya</taxon>
        <taxon>Basidiomycota</taxon>
        <taxon>Agaricomycotina</taxon>
        <taxon>Agaricomycetes</taxon>
        <taxon>Agaricomycetidae</taxon>
        <taxon>Agaricales</taxon>
        <taxon>Marasmiineae</taxon>
        <taxon>Mycenaceae</taxon>
        <taxon>Favolaschia</taxon>
    </lineage>
</organism>
<dbReference type="Gene3D" id="3.80.10.10">
    <property type="entry name" value="Ribonuclease Inhibitor"/>
    <property type="match status" value="1"/>
</dbReference>
<reference evidence="1 2" key="1">
    <citation type="journal article" date="2024" name="J Genomics">
        <title>Draft genome sequencing and assembly of Favolaschia claudopus CIRM-BRFM 2984 isolated from oak limbs.</title>
        <authorList>
            <person name="Navarro D."/>
            <person name="Drula E."/>
            <person name="Chaduli D."/>
            <person name="Cazenave R."/>
            <person name="Ahrendt S."/>
            <person name="Wang J."/>
            <person name="Lipzen A."/>
            <person name="Daum C."/>
            <person name="Barry K."/>
            <person name="Grigoriev I.V."/>
            <person name="Favel A."/>
            <person name="Rosso M.N."/>
            <person name="Martin F."/>
        </authorList>
    </citation>
    <scope>NUCLEOTIDE SEQUENCE [LARGE SCALE GENOMIC DNA]</scope>
    <source>
        <strain evidence="1 2">CIRM-BRFM 2984</strain>
    </source>
</reference>
<dbReference type="SUPFAM" id="SSF52047">
    <property type="entry name" value="RNI-like"/>
    <property type="match status" value="1"/>
</dbReference>
<dbReference type="EMBL" id="JAWWNJ010000017">
    <property type="protein sequence ID" value="KAK7038410.1"/>
    <property type="molecule type" value="Genomic_DNA"/>
</dbReference>
<evidence type="ECO:0000313" key="2">
    <source>
        <dbReference type="Proteomes" id="UP001362999"/>
    </source>
</evidence>
<dbReference type="AlphaFoldDB" id="A0AAW0CK52"/>
<comment type="caution">
    <text evidence="1">The sequence shown here is derived from an EMBL/GenBank/DDBJ whole genome shotgun (WGS) entry which is preliminary data.</text>
</comment>
<name>A0AAW0CK52_9AGAR</name>
<dbReference type="Proteomes" id="UP001362999">
    <property type="component" value="Unassembled WGS sequence"/>
</dbReference>
<dbReference type="InterPro" id="IPR032675">
    <property type="entry name" value="LRR_dom_sf"/>
</dbReference>
<sequence length="411" mass="45958">MPSNFPNEIHIEILSHAVHMGRYWGERMQMRIAIALVCRLWNAILKSDASIWSDVVVRYGMPSTHVAFVLDRAARIDTPLNILVDTEAYSSGKSIKSCADEQSLLHWLTFVGPLFAGLTPRAERIEVRSFNQQAVRSILSAIKFSTSYAVSELFLAAPSPLDTRTMMPAPGRGCERLLLLGIVPFWEVSVYTPLTELRLAELTDDLHWPALRAVLQNCQALQTLGLTNVACGGTDNGVPISLSHLVALHFTYMSIAHVALLHLIATPAITELRVQTFVRRGWRELLNAVSPLLPSLLTLSLSVWSYSEVATQIFPHLHSVVCVDIGYTSHKFLEEMRDAVHRPQIQRLRKWIVPSGITVAQANPLLNWPGADIVALFEIAPSNKRVDNATYLRWTKVGQEFRIKGVRSMDI</sequence>